<accession>A0A0M3IWP2</accession>
<evidence type="ECO:0000313" key="2">
    <source>
        <dbReference type="WBParaSite" id="ALUE_0002317001-mRNA-1"/>
    </source>
</evidence>
<organism evidence="1 2">
    <name type="scientific">Ascaris lumbricoides</name>
    <name type="common">Giant roundworm</name>
    <dbReference type="NCBI Taxonomy" id="6252"/>
    <lineage>
        <taxon>Eukaryota</taxon>
        <taxon>Metazoa</taxon>
        <taxon>Ecdysozoa</taxon>
        <taxon>Nematoda</taxon>
        <taxon>Chromadorea</taxon>
        <taxon>Rhabditida</taxon>
        <taxon>Spirurina</taxon>
        <taxon>Ascaridomorpha</taxon>
        <taxon>Ascaridoidea</taxon>
        <taxon>Ascarididae</taxon>
        <taxon>Ascaris</taxon>
    </lineage>
</organism>
<protein>
    <submittedName>
        <fullName evidence="2">MIF4G_like_2 domain-containing protein</fullName>
    </submittedName>
</protein>
<keyword evidence="1" id="KW-1185">Reference proteome</keyword>
<proteinExistence type="predicted"/>
<reference evidence="2" key="1">
    <citation type="submission" date="2017-02" db="UniProtKB">
        <authorList>
            <consortium name="WormBaseParasite"/>
        </authorList>
    </citation>
    <scope>IDENTIFICATION</scope>
</reference>
<name>A0A0M3IWP2_ASCLU</name>
<sequence>MSRAMVKVVMLYAVKVSIGTDGVLLVHLFRICLPEVVVSRIAFRDVLLAQEDKSKKDVIRRQMQRYLAYSGQRFYLSHLLQSKFKLYSFQHLEYRLINLLALFE</sequence>
<evidence type="ECO:0000313" key="1">
    <source>
        <dbReference type="Proteomes" id="UP000036681"/>
    </source>
</evidence>
<dbReference type="Proteomes" id="UP000036681">
    <property type="component" value="Unplaced"/>
</dbReference>
<dbReference type="WBParaSite" id="ALUE_0002317001-mRNA-1">
    <property type="protein sequence ID" value="ALUE_0002317001-mRNA-1"/>
    <property type="gene ID" value="ALUE_0002317001"/>
</dbReference>
<dbReference type="AlphaFoldDB" id="A0A0M3IWP2"/>